<feature type="signal peptide" evidence="2">
    <location>
        <begin position="1"/>
        <end position="18"/>
    </location>
</feature>
<dbReference type="PANTHER" id="PTHR38123:SF4">
    <property type="entry name" value="CELL WALL GALACTOMANNOPROTEIN, PUTATIVE (AFU_ORTHOLOGUE AFUA_4G00870)-RELATED"/>
    <property type="match status" value="1"/>
</dbReference>
<dbReference type="GO" id="GO:0005576">
    <property type="term" value="C:extracellular region"/>
    <property type="evidence" value="ECO:0007669"/>
    <property type="project" value="TreeGrafter"/>
</dbReference>
<keyword evidence="4" id="KW-1185">Reference proteome</keyword>
<dbReference type="GeneID" id="87945144"/>
<dbReference type="Pfam" id="PF12296">
    <property type="entry name" value="HsbA"/>
    <property type="match status" value="1"/>
</dbReference>
<evidence type="ECO:0000256" key="2">
    <source>
        <dbReference type="SAM" id="SignalP"/>
    </source>
</evidence>
<evidence type="ECO:0000313" key="3">
    <source>
        <dbReference type="EMBL" id="WQF83627.1"/>
    </source>
</evidence>
<evidence type="ECO:0000256" key="1">
    <source>
        <dbReference type="SAM" id="MobiDB-lite"/>
    </source>
</evidence>
<accession>A0AAX4IK43</accession>
<keyword evidence="2" id="KW-0732">Signal</keyword>
<dbReference type="KEGG" id="cdet:87945144"/>
<dbReference type="EMBL" id="CP137309">
    <property type="protein sequence ID" value="WQF83627.1"/>
    <property type="molecule type" value="Genomic_DNA"/>
</dbReference>
<dbReference type="PANTHER" id="PTHR38123">
    <property type="entry name" value="CELL WALL SERINE-THREONINE-RICH GALACTOMANNOPROTEIN MP1 (AFU_ORTHOLOGUE AFUA_4G03240)"/>
    <property type="match status" value="1"/>
</dbReference>
<feature type="compositionally biased region" description="Basic and acidic residues" evidence="1">
    <location>
        <begin position="27"/>
        <end position="53"/>
    </location>
</feature>
<organism evidence="3 4">
    <name type="scientific">Colletotrichum destructivum</name>
    <dbReference type="NCBI Taxonomy" id="34406"/>
    <lineage>
        <taxon>Eukaryota</taxon>
        <taxon>Fungi</taxon>
        <taxon>Dikarya</taxon>
        <taxon>Ascomycota</taxon>
        <taxon>Pezizomycotina</taxon>
        <taxon>Sordariomycetes</taxon>
        <taxon>Hypocreomycetidae</taxon>
        <taxon>Glomerellales</taxon>
        <taxon>Glomerellaceae</taxon>
        <taxon>Colletotrichum</taxon>
        <taxon>Colletotrichum destructivum species complex</taxon>
    </lineage>
</organism>
<evidence type="ECO:0000313" key="4">
    <source>
        <dbReference type="Proteomes" id="UP001322277"/>
    </source>
</evidence>
<gene>
    <name evidence="3" type="ORF">CDEST_08641</name>
</gene>
<feature type="region of interest" description="Disordered" evidence="1">
    <location>
        <begin position="26"/>
        <end position="58"/>
    </location>
</feature>
<feature type="compositionally biased region" description="Polar residues" evidence="1">
    <location>
        <begin position="196"/>
        <end position="207"/>
    </location>
</feature>
<sequence>MRFLLVLSLLLCLIVISAQMVIPPEEALGRGGRDKDKGRGGRGKDKGKGKGKEPVMGGSQALQKQIGNLQEKVTSAKETLEPFKGGSLKGLVGLLKVNEAVVTLGETIDRTTESAEATDTLSAKESTEIGTRFLSLQPDINNLLTELQSKRGEFDKAGFKILDVRSLIRDSVVIQKDKASDLGGAVSLESPESHATETSPRSQTDPTRCQFTKALDPQFQPIATQVSDQIQSNFTQAIGEYEGRGGKIKIPSKAVPQLTDLLAGVARALGIGDRDRMAMMMAAAGPVANAAEAVPMTNYASAEAAFADINASDTVQANAAVEAALRGTSDMELRRLGPDENDLRGIPPLVLAVLRRYDII</sequence>
<dbReference type="Proteomes" id="UP001322277">
    <property type="component" value="Chromosome 5"/>
</dbReference>
<name>A0AAX4IK43_9PEZI</name>
<reference evidence="4" key="1">
    <citation type="journal article" date="2023" name="bioRxiv">
        <title>Complete genome of the Medicago anthracnose fungus, Colletotrichum destructivum, reveals a mini-chromosome-like region within a core chromosome.</title>
        <authorList>
            <person name="Lapalu N."/>
            <person name="Simon A."/>
            <person name="Lu A."/>
            <person name="Plaumann P.-L."/>
            <person name="Amselem J."/>
            <person name="Pigne S."/>
            <person name="Auger A."/>
            <person name="Koch C."/>
            <person name="Dallery J.-F."/>
            <person name="O'Connell R.J."/>
        </authorList>
    </citation>
    <scope>NUCLEOTIDE SEQUENCE [LARGE SCALE GENOMIC DNA]</scope>
    <source>
        <strain evidence="4">CBS 520.97</strain>
    </source>
</reference>
<feature type="chain" id="PRO_5043354481" evidence="2">
    <location>
        <begin position="19"/>
        <end position="360"/>
    </location>
</feature>
<dbReference type="InterPro" id="IPR021054">
    <property type="entry name" value="Cell_wall_mannoprotein_1"/>
</dbReference>
<proteinExistence type="predicted"/>
<feature type="region of interest" description="Disordered" evidence="1">
    <location>
        <begin position="184"/>
        <end position="207"/>
    </location>
</feature>
<dbReference type="RefSeq" id="XP_062780851.1">
    <property type="nucleotide sequence ID" value="XM_062924800.1"/>
</dbReference>
<protein>
    <submittedName>
        <fullName evidence="3">Cell wall mannoprotein</fullName>
    </submittedName>
</protein>
<dbReference type="Gene3D" id="1.20.1280.140">
    <property type="match status" value="1"/>
</dbReference>
<dbReference type="AlphaFoldDB" id="A0AAX4IK43"/>